<keyword evidence="2" id="KW-0677">Repeat</keyword>
<dbReference type="Pfam" id="PF02138">
    <property type="entry name" value="Beach"/>
    <property type="match status" value="1"/>
</dbReference>
<dbReference type="InterPro" id="IPR000409">
    <property type="entry name" value="BEACH_dom"/>
</dbReference>
<dbReference type="SMART" id="SM00320">
    <property type="entry name" value="WD40"/>
    <property type="match status" value="3"/>
</dbReference>
<evidence type="ECO:0000256" key="3">
    <source>
        <dbReference type="PROSITE-ProRule" id="PRU00221"/>
    </source>
</evidence>
<dbReference type="InterPro" id="IPR011993">
    <property type="entry name" value="PH-like_dom_sf"/>
</dbReference>
<evidence type="ECO:0000256" key="1">
    <source>
        <dbReference type="ARBA" id="ARBA00022574"/>
    </source>
</evidence>
<dbReference type="Pfam" id="PF00400">
    <property type="entry name" value="WD40"/>
    <property type="match status" value="1"/>
</dbReference>
<dbReference type="Gene3D" id="2.60.120.200">
    <property type="match status" value="1"/>
</dbReference>
<keyword evidence="1 3" id="KW-0853">WD repeat</keyword>
<dbReference type="PROSITE" id="PS00678">
    <property type="entry name" value="WD_REPEATS_1"/>
    <property type="match status" value="1"/>
</dbReference>
<dbReference type="EMBL" id="JAPVEB010000003">
    <property type="protein sequence ID" value="KAJ5270355.1"/>
    <property type="molecule type" value="Genomic_DNA"/>
</dbReference>
<dbReference type="Proteomes" id="UP001220256">
    <property type="component" value="Unassembled WGS sequence"/>
</dbReference>
<dbReference type="InterPro" id="IPR019775">
    <property type="entry name" value="WD40_repeat_CS"/>
</dbReference>
<feature type="region of interest" description="Disordered" evidence="4">
    <location>
        <begin position="1688"/>
        <end position="1711"/>
    </location>
</feature>
<dbReference type="SUPFAM" id="SSF48371">
    <property type="entry name" value="ARM repeat"/>
    <property type="match status" value="1"/>
</dbReference>
<keyword evidence="8" id="KW-1185">Reference proteome</keyword>
<dbReference type="InterPro" id="IPR001680">
    <property type="entry name" value="WD40_rpt"/>
</dbReference>
<feature type="compositionally biased region" description="Basic and acidic residues" evidence="4">
    <location>
        <begin position="1644"/>
        <end position="1665"/>
    </location>
</feature>
<dbReference type="Pfam" id="PF23295">
    <property type="entry name" value="Arm_4"/>
    <property type="match status" value="1"/>
</dbReference>
<dbReference type="PROSITE" id="PS50197">
    <property type="entry name" value="BEACH"/>
    <property type="match status" value="1"/>
</dbReference>
<dbReference type="SUPFAM" id="SSF81837">
    <property type="entry name" value="BEACH domain"/>
    <property type="match status" value="1"/>
</dbReference>
<feature type="region of interest" description="Disordered" evidence="4">
    <location>
        <begin position="1644"/>
        <end position="1673"/>
    </location>
</feature>
<feature type="repeat" description="WD" evidence="3">
    <location>
        <begin position="2335"/>
        <end position="2376"/>
    </location>
</feature>
<dbReference type="Pfam" id="PF13385">
    <property type="entry name" value="Laminin_G_3"/>
    <property type="match status" value="1"/>
</dbReference>
<evidence type="ECO:0000256" key="2">
    <source>
        <dbReference type="ARBA" id="ARBA00022737"/>
    </source>
</evidence>
<dbReference type="InterPro" id="IPR036372">
    <property type="entry name" value="BEACH_dom_sf"/>
</dbReference>
<dbReference type="InterPro" id="IPR015943">
    <property type="entry name" value="WD40/YVTN_repeat-like_dom_sf"/>
</dbReference>
<evidence type="ECO:0000313" key="7">
    <source>
        <dbReference type="EMBL" id="KAJ5270355.1"/>
    </source>
</evidence>
<dbReference type="SUPFAM" id="SSF50978">
    <property type="entry name" value="WD40 repeat-like"/>
    <property type="match status" value="1"/>
</dbReference>
<dbReference type="InterPro" id="IPR036322">
    <property type="entry name" value="WD40_repeat_dom_sf"/>
</dbReference>
<evidence type="ECO:0000256" key="4">
    <source>
        <dbReference type="SAM" id="MobiDB-lite"/>
    </source>
</evidence>
<dbReference type="Gene3D" id="1.10.1540.10">
    <property type="entry name" value="BEACH domain"/>
    <property type="match status" value="1"/>
</dbReference>
<proteinExistence type="predicted"/>
<dbReference type="Gene3D" id="2.130.10.10">
    <property type="entry name" value="YVTN repeat-like/Quinoprotein amine dehydrogenase"/>
    <property type="match status" value="1"/>
</dbReference>
<evidence type="ECO:0008006" key="9">
    <source>
        <dbReference type="Google" id="ProtNLM"/>
    </source>
</evidence>
<dbReference type="InterPro" id="IPR013320">
    <property type="entry name" value="ConA-like_dom_sf"/>
</dbReference>
<dbReference type="Gene3D" id="2.30.29.30">
    <property type="entry name" value="Pleckstrin-homology domain (PH domain)/Phosphotyrosine-binding domain (PTB)"/>
    <property type="match status" value="1"/>
</dbReference>
<evidence type="ECO:0000259" key="6">
    <source>
        <dbReference type="PROSITE" id="PS51783"/>
    </source>
</evidence>
<feature type="region of interest" description="Disordered" evidence="4">
    <location>
        <begin position="9"/>
        <end position="29"/>
    </location>
</feature>
<protein>
    <recommendedName>
        <fullName evidence="9">Beige protein-like protein</fullName>
    </recommendedName>
</protein>
<dbReference type="SUPFAM" id="SSF50729">
    <property type="entry name" value="PH domain-like"/>
    <property type="match status" value="1"/>
</dbReference>
<gene>
    <name evidence="7" type="ORF">N7505_006113</name>
</gene>
<dbReference type="PANTHER" id="PTHR46108">
    <property type="entry name" value="BLUE CHEESE"/>
    <property type="match status" value="1"/>
</dbReference>
<accession>A0ABQ8WK65</accession>
<organism evidence="7 8">
    <name type="scientific">Penicillium chrysogenum</name>
    <name type="common">Penicillium notatum</name>
    <dbReference type="NCBI Taxonomy" id="5076"/>
    <lineage>
        <taxon>Eukaryota</taxon>
        <taxon>Fungi</taxon>
        <taxon>Dikarya</taxon>
        <taxon>Ascomycota</taxon>
        <taxon>Pezizomycotina</taxon>
        <taxon>Eurotiomycetes</taxon>
        <taxon>Eurotiomycetidae</taxon>
        <taxon>Eurotiales</taxon>
        <taxon>Aspergillaceae</taxon>
        <taxon>Penicillium</taxon>
        <taxon>Penicillium chrysogenum species complex</taxon>
    </lineage>
</organism>
<feature type="domain" description="BEACH-type PH" evidence="6">
    <location>
        <begin position="1742"/>
        <end position="1871"/>
    </location>
</feature>
<dbReference type="InterPro" id="IPR056252">
    <property type="entry name" value="Alfy-like_Arm-like"/>
</dbReference>
<dbReference type="InterPro" id="IPR051944">
    <property type="entry name" value="BEACH_domain_protein"/>
</dbReference>
<dbReference type="Pfam" id="PF14844">
    <property type="entry name" value="PH_BEACH"/>
    <property type="match status" value="1"/>
</dbReference>
<dbReference type="PROSITE" id="PS51783">
    <property type="entry name" value="PH_BEACH"/>
    <property type="match status" value="1"/>
</dbReference>
<dbReference type="PROSITE" id="PS50082">
    <property type="entry name" value="WD_REPEATS_2"/>
    <property type="match status" value="1"/>
</dbReference>
<feature type="domain" description="BEACH" evidence="5">
    <location>
        <begin position="1910"/>
        <end position="2205"/>
    </location>
</feature>
<dbReference type="SUPFAM" id="SSF49899">
    <property type="entry name" value="Concanavalin A-like lectins/glucanases"/>
    <property type="match status" value="1"/>
</dbReference>
<dbReference type="InterPro" id="IPR016024">
    <property type="entry name" value="ARM-type_fold"/>
</dbReference>
<dbReference type="CDD" id="cd06071">
    <property type="entry name" value="Beach"/>
    <property type="match status" value="1"/>
</dbReference>
<dbReference type="PANTHER" id="PTHR46108:SF4">
    <property type="entry name" value="BLUE CHEESE"/>
    <property type="match status" value="1"/>
</dbReference>
<name>A0ABQ8WK65_PENCH</name>
<dbReference type="InterPro" id="IPR023362">
    <property type="entry name" value="PH-BEACH_dom"/>
</dbReference>
<sequence length="2519" mass="282164">MQTVVPALEHSRYGSAGTPPPSPPGSTERLAEELAPTIDQLKNAGTGTAITLSHALSTTESLLRLRHTFIDDARPRTAKDAFRYLQGFQTLLALADQVAELYDPVHKSKEERKGLLGIFKDVLGVLAEGLKDHFGNKRYFARKIVGGGIAALERILTALVKKIDTTEDDAHHLYGAILAAALCQETVSGIFVTLSTKFPQNQDSPSPEDVQDAVDHCIGSAETVEVPELLGPFLRVWLMHSSLSSGYDMLRLALPACLCQLASQSRRNVVALHATEMLTSILPLLFDGGRSDREKAIYQNLAQFLSIQGMSSLDDAVSLYRGAHDNPQVLKVLLSALKSSKEPPSIQFDMSRHGYCSVEFATLGRPFPPINSSGYTLAAWARFDEFDPNTHTTIFGAFDATQTCFILAYLEKDTRNFILQTSIRGSRPSVRFKSKRFEPNRWYHICVVQKRPKPMSSSRASLFIDGEFVEQLKIEYPSVPVSHHSSKPSRVQAFFGTPQDLAMRLGKGVSTSRWSLANGMLFDEAYSDDMVAVFYNLGPRYYGNFQDCLGSFQTYRASATLNLRNEHLHPGKEEASDIVTAIRRRASTLIRESSILINVSSVAVLDDDDSNNVDESQLVKCLSRQAAKSLHQLTKSGGNAVAVNGAVPAINDGLTQPQGVGILTGDPVVAVPRAMDDASWCLGGCAAAHLSLIKAARTPESTRMAVEALYEAVQDNWRNSEAMERENGYGILAALLREKLGFSMGNSSTASKIPVVTSDLQELGSVMLDLLRLTLGFVGYDFETPNRSIITNPLAYRVLLVDMDVWRFGESQVIGLYYSQFRTFAADSNYRRFNARRLSRMRVNKKLLETLKGGELTEESLQPCLSAFRSLMESSPSPDLLRSLALSITYALHKPKTPATLQKKKSLRYMATSPRPASAKSESKYLPSVTLGIEMLRLYSSVLCNPHDPTPLRKFAKAVTNKWLLYLMCEDEPEVVILATQILARLVVVIGSGYSKKFAEKSGGYIILEHRLKRWWDVPALWPICLSIFFGVDHALLNLDKPLDQSELLRAFLIEGDVKVVFPDMLPVIVNMLKSGVRNLTMASDDQEDTQGSLEERASKCDKPKMNSLKLPDSTPPYQNIHGFALINSVVQFLEEARARSPSFQDFTAQSTYVQELLSVVYPVVVGADTVSPSTELNFRHSGLSFDDSNLVLRPRSSTNNASAALQTSMVDSLGSAEESTGSLKRGSSFILVSPDKSKHQASSARIRRFMNPSFIGDKTAADHPVVKAVFRLVLAVFEDQLLGRKDFSGLGLYLKTPPGFLEHQAYFNSWVLDCVLSALQDLPLVRPCLLHETRTLTNLGRFATHLTEAVYEGWFINGASSTLEFIGTILEYLQRPDISQLKSIRLCSQATGTIRSTLYKVILIQLSEADDTATITLLNRLNYWQVVLLSAAETQSKHLHLLCYLLYTKLISTNGDVRLAATRLWRIILVQAPDGITTLLSHGSVSLQRRLADGFDALSGMDDEAFLLWIDEQRDDLDALFFGVFSRSWDTFVYEENTSIEESVKSRVSKRKDKLRQWAQIEKFDEDMTRKHEATLPHWISNIAASEFLKSQRFLQDLQDSSTFMWSAFSDLLLDLRRPGGLLAEEKERRWWLDQTEGRSRMRLRLVPDESGERQDYQPKRKASEPPAIKIDTRIRALSEGETLAAPHALPGEPENVGSGSPNGDADNRSLMEDNFEMIDDPKIELEDYEDRNRKVMRSLQRGDQVQNVCNLSRIIGLEAVEGISILGKDCIYILDNFFQRADGEIVNVWQAPNEERDPYVRMISGRESNDIRSQEHQTRSWKWSDLVSVSKRRFLFRDVALEIFFTDGTSYLLTLLSARARDDLCNQLATKAPQVTGSAGHSRPEDIWRFETLRSQDDAPQSLGSKFASVFGHLPANPATRKWVKGEISNFHYLMLINTFAGRTFNDLTQYPVFPWVLADYTSEELDLTNPATFRDLSKPMGCQTLDREMGFRERYNAFAEMGDDGSPPFHYGTHYSSAMIVSSYLIRLQPFVKSYLLLQGGSFDHADRLFYSIRKAWESASRGNMTDVRELTPEFFYLPEFLVNSNHYDFGLLQNMTTAIDSVELPPWAKGDPKIFIAKHREALESPYVSENLHRWIDLVFGSKQKGEAAVESVNVFHHLSYKGAKDLDAIDDPMERLATIGIIHNFGQTPHQIFQRPHAQREDQRHRIPRLDTLAESLTQMPLSLLDIEERVATLSMKQDRLLCTAALRLNVPPAYDYYMEWGFFDGSVRFYAADTRKLLGHFEHLHVGQLSHASFADSRTLVTCGTDCTISLWTVTATSKSVDLQPIGSLFGHRAPVTTLAVSRSFSTLLSASNDGQVMLWDLNRRSFVRLLPGDGAVDCARINDVSGDIMVCRGNRLTLYTLNGVLLVDQPICESGDDRVLSCVFYEGVQNEWLERELVLTGHTRGVVNIWSKTIRGDRFELELIRQLHHTDNSRDNGANISAGISCILALPHVVYTGDEAGRVYEWNCIQRR</sequence>
<evidence type="ECO:0000313" key="8">
    <source>
        <dbReference type="Proteomes" id="UP001220256"/>
    </source>
</evidence>
<comment type="caution">
    <text evidence="7">The sequence shown here is derived from an EMBL/GenBank/DDBJ whole genome shotgun (WGS) entry which is preliminary data.</text>
</comment>
<reference evidence="7 8" key="1">
    <citation type="journal article" date="2023" name="IMA Fungus">
        <title>Comparative genomic study of the Penicillium genus elucidates a diverse pangenome and 15 lateral gene transfer events.</title>
        <authorList>
            <person name="Petersen C."/>
            <person name="Sorensen T."/>
            <person name="Nielsen M.R."/>
            <person name="Sondergaard T.E."/>
            <person name="Sorensen J.L."/>
            <person name="Fitzpatrick D.A."/>
            <person name="Frisvad J.C."/>
            <person name="Nielsen K.L."/>
        </authorList>
    </citation>
    <scope>NUCLEOTIDE SEQUENCE [LARGE SCALE GENOMIC DNA]</scope>
    <source>
        <strain evidence="7 8">IBT 3361</strain>
    </source>
</reference>
<dbReference type="PROSITE" id="PS50294">
    <property type="entry name" value="WD_REPEATS_REGION"/>
    <property type="match status" value="1"/>
</dbReference>
<evidence type="ECO:0000259" key="5">
    <source>
        <dbReference type="PROSITE" id="PS50197"/>
    </source>
</evidence>
<dbReference type="CDD" id="cd01201">
    <property type="entry name" value="PH_BEACH"/>
    <property type="match status" value="1"/>
</dbReference>
<dbReference type="SMART" id="SM01026">
    <property type="entry name" value="Beach"/>
    <property type="match status" value="1"/>
</dbReference>